<dbReference type="GO" id="GO:0016616">
    <property type="term" value="F:oxidoreductase activity, acting on the CH-OH group of donors, NAD or NADP as acceptor"/>
    <property type="evidence" value="ECO:0007669"/>
    <property type="project" value="UniProtKB-ARBA"/>
</dbReference>
<dbReference type="KEGG" id="bhc:JFL75_12125"/>
<comment type="similarity">
    <text evidence="1">Belongs to the aldo/keto reductase family.</text>
</comment>
<evidence type="ECO:0000256" key="5">
    <source>
        <dbReference type="SAM" id="MobiDB-lite"/>
    </source>
</evidence>
<evidence type="ECO:0000313" key="9">
    <source>
        <dbReference type="Proteomes" id="UP000595917"/>
    </source>
</evidence>
<comment type="catalytic activity">
    <reaction evidence="4">
        <text>hydroxyacetone + NADP(+) = methylglyoxal + NADPH + H(+)</text>
        <dbReference type="Rhea" id="RHEA:27986"/>
        <dbReference type="ChEBI" id="CHEBI:15378"/>
        <dbReference type="ChEBI" id="CHEBI:17158"/>
        <dbReference type="ChEBI" id="CHEBI:27957"/>
        <dbReference type="ChEBI" id="CHEBI:57783"/>
        <dbReference type="ChEBI" id="CHEBI:58349"/>
    </reaction>
</comment>
<organism evidence="8 9">
    <name type="scientific">Breznakiella homolactica</name>
    <dbReference type="NCBI Taxonomy" id="2798577"/>
    <lineage>
        <taxon>Bacteria</taxon>
        <taxon>Pseudomonadati</taxon>
        <taxon>Spirochaetota</taxon>
        <taxon>Spirochaetia</taxon>
        <taxon>Spirochaetales</taxon>
        <taxon>Breznakiellaceae</taxon>
        <taxon>Breznakiella</taxon>
    </lineage>
</organism>
<dbReference type="SUPFAM" id="SSF51430">
    <property type="entry name" value="NAD(P)-linked oxidoreductase"/>
    <property type="match status" value="1"/>
</dbReference>
<keyword evidence="6" id="KW-0732">Signal</keyword>
<feature type="signal peptide" evidence="6">
    <location>
        <begin position="1"/>
        <end position="27"/>
    </location>
</feature>
<dbReference type="InterPro" id="IPR018170">
    <property type="entry name" value="Aldo/ket_reductase_CS"/>
</dbReference>
<dbReference type="Gene3D" id="3.20.20.100">
    <property type="entry name" value="NADP-dependent oxidoreductase domain"/>
    <property type="match status" value="1"/>
</dbReference>
<dbReference type="AlphaFoldDB" id="A0A7T7XJY4"/>
<reference evidence="8" key="1">
    <citation type="submission" date="2021-01" db="EMBL/GenBank/DDBJ databases">
        <title>Description of Breznakiella homolactica.</title>
        <authorList>
            <person name="Song Y."/>
            <person name="Brune A."/>
        </authorList>
    </citation>
    <scope>NUCLEOTIDE SEQUENCE</scope>
    <source>
        <strain evidence="8">RmG30</strain>
    </source>
</reference>
<evidence type="ECO:0000256" key="1">
    <source>
        <dbReference type="ARBA" id="ARBA00007905"/>
    </source>
</evidence>
<feature type="chain" id="PRO_5030800050" evidence="6">
    <location>
        <begin position="28"/>
        <end position="336"/>
    </location>
</feature>
<dbReference type="Proteomes" id="UP000595917">
    <property type="component" value="Chromosome"/>
</dbReference>
<dbReference type="Pfam" id="PF00248">
    <property type="entry name" value="Aldo_ket_red"/>
    <property type="match status" value="1"/>
</dbReference>
<keyword evidence="2" id="KW-0521">NADP</keyword>
<dbReference type="PROSITE" id="PS51257">
    <property type="entry name" value="PROKAR_LIPOPROTEIN"/>
    <property type="match status" value="1"/>
</dbReference>
<keyword evidence="9" id="KW-1185">Reference proteome</keyword>
<name>A0A7T7XJY4_9SPIR</name>
<evidence type="ECO:0000256" key="3">
    <source>
        <dbReference type="ARBA" id="ARBA00023002"/>
    </source>
</evidence>
<keyword evidence="3" id="KW-0560">Oxidoreductase</keyword>
<evidence type="ECO:0000256" key="2">
    <source>
        <dbReference type="ARBA" id="ARBA00022857"/>
    </source>
</evidence>
<dbReference type="EMBL" id="CP067089">
    <property type="protein sequence ID" value="QQO07690.1"/>
    <property type="molecule type" value="Genomic_DNA"/>
</dbReference>
<evidence type="ECO:0000256" key="4">
    <source>
        <dbReference type="ARBA" id="ARBA00049445"/>
    </source>
</evidence>
<dbReference type="InterPro" id="IPR036812">
    <property type="entry name" value="NAD(P)_OxRdtase_dom_sf"/>
</dbReference>
<evidence type="ECO:0000259" key="7">
    <source>
        <dbReference type="Pfam" id="PF00248"/>
    </source>
</evidence>
<accession>A0A7T7XJY4</accession>
<feature type="compositionally biased region" description="Polar residues" evidence="5">
    <location>
        <begin position="319"/>
        <end position="336"/>
    </location>
</feature>
<dbReference type="RefSeq" id="WP_215624996.1">
    <property type="nucleotide sequence ID" value="NZ_CP067089.2"/>
</dbReference>
<evidence type="ECO:0000256" key="6">
    <source>
        <dbReference type="SAM" id="SignalP"/>
    </source>
</evidence>
<feature type="domain" description="NADP-dependent oxidoreductase" evidence="7">
    <location>
        <begin position="60"/>
        <end position="304"/>
    </location>
</feature>
<dbReference type="PRINTS" id="PR00069">
    <property type="entry name" value="ALDKETRDTASE"/>
</dbReference>
<sequence length="336" mass="37466">MRIKQNQLIMAVSMAIILSLVVGCAGGAPTQEGAQEANRQSFNLESGTVILNNGIEMPIIGLGTFALTSEQAEESVYHALMYGYRLIDTANAYMNERAVGRGIKRSGVPREEIFVTSKLWPSDYDNVDKAIDDTLARLGLDYIDLLLLHQPYGNYMGAYQAMEKAISKGKVRSIGLSNTYQDKFDNIMRVATIPPAVLQVERNPYIQQTELQEHIKPYGTVMEDWFPLGGRSNSSNRQASLFNDEIILAIAQAHGKTAAQIILRWHLQSGGIAIPGSSNPAHILENITIFDFELTIEEMQRISTFDTDELIFDHRSPNEEANTNAYSRPMDFNSQE</sequence>
<dbReference type="PANTHER" id="PTHR43827">
    <property type="entry name" value="2,5-DIKETO-D-GLUCONIC ACID REDUCTASE"/>
    <property type="match status" value="1"/>
</dbReference>
<dbReference type="InterPro" id="IPR020471">
    <property type="entry name" value="AKR"/>
</dbReference>
<gene>
    <name evidence="8" type="ORF">JFL75_12125</name>
</gene>
<dbReference type="FunFam" id="3.20.20.100:FF:000002">
    <property type="entry name" value="2,5-diketo-D-gluconic acid reductase A"/>
    <property type="match status" value="1"/>
</dbReference>
<protein>
    <submittedName>
        <fullName evidence="8">Aldo/keto reductase</fullName>
    </submittedName>
</protein>
<dbReference type="InterPro" id="IPR023210">
    <property type="entry name" value="NADP_OxRdtase_dom"/>
</dbReference>
<feature type="region of interest" description="Disordered" evidence="5">
    <location>
        <begin position="316"/>
        <end position="336"/>
    </location>
</feature>
<dbReference type="PANTHER" id="PTHR43827:SF3">
    <property type="entry name" value="NADP-DEPENDENT OXIDOREDUCTASE DOMAIN-CONTAINING PROTEIN"/>
    <property type="match status" value="1"/>
</dbReference>
<dbReference type="PROSITE" id="PS00798">
    <property type="entry name" value="ALDOKETO_REDUCTASE_1"/>
    <property type="match status" value="1"/>
</dbReference>
<evidence type="ECO:0000313" key="8">
    <source>
        <dbReference type="EMBL" id="QQO07690.1"/>
    </source>
</evidence>
<proteinExistence type="inferred from homology"/>